<dbReference type="Gene3D" id="3.30.230.10">
    <property type="match status" value="1"/>
</dbReference>
<dbReference type="Proteomes" id="UP000824076">
    <property type="component" value="Unassembled WGS sequence"/>
</dbReference>
<dbReference type="InterPro" id="IPR020568">
    <property type="entry name" value="Ribosomal_Su5_D2-typ_SF"/>
</dbReference>
<dbReference type="AlphaFoldDB" id="A0A9D1INV7"/>
<dbReference type="GO" id="GO:0008033">
    <property type="term" value="P:tRNA processing"/>
    <property type="evidence" value="ECO:0007669"/>
    <property type="project" value="UniProtKB-KW"/>
</dbReference>
<reference evidence="6" key="1">
    <citation type="submission" date="2020-10" db="EMBL/GenBank/DDBJ databases">
        <authorList>
            <person name="Gilroy R."/>
        </authorList>
    </citation>
    <scope>NUCLEOTIDE SEQUENCE</scope>
    <source>
        <strain evidence="6">17073</strain>
    </source>
</reference>
<accession>A0A9D1INV7</accession>
<protein>
    <submittedName>
        <fullName evidence="6">Ribonuclease P protein component</fullName>
    </submittedName>
</protein>
<proteinExistence type="predicted"/>
<evidence type="ECO:0000256" key="2">
    <source>
        <dbReference type="ARBA" id="ARBA00022722"/>
    </source>
</evidence>
<name>A0A9D1INV7_9BACT</name>
<gene>
    <name evidence="6" type="ORF">IAD18_07225</name>
</gene>
<comment type="caution">
    <text evidence="6">The sequence shown here is derived from an EMBL/GenBank/DDBJ whole genome shotgun (WGS) entry which is preliminary data.</text>
</comment>
<keyword evidence="5" id="KW-0694">RNA-binding</keyword>
<evidence type="ECO:0000313" key="7">
    <source>
        <dbReference type="Proteomes" id="UP000824076"/>
    </source>
</evidence>
<keyword evidence="1" id="KW-0819">tRNA processing</keyword>
<evidence type="ECO:0000256" key="5">
    <source>
        <dbReference type="ARBA" id="ARBA00022884"/>
    </source>
</evidence>
<dbReference type="SUPFAM" id="SSF54211">
    <property type="entry name" value="Ribosomal protein S5 domain 2-like"/>
    <property type="match status" value="1"/>
</dbReference>
<organism evidence="6 7">
    <name type="scientific">Candidatus Limisoma intestinavium</name>
    <dbReference type="NCBI Taxonomy" id="2840856"/>
    <lineage>
        <taxon>Bacteria</taxon>
        <taxon>Pseudomonadati</taxon>
        <taxon>Bacteroidota</taxon>
        <taxon>Bacteroidia</taxon>
        <taxon>Bacteroidales</taxon>
        <taxon>Candidatus Limisoma</taxon>
    </lineage>
</organism>
<reference evidence="6" key="2">
    <citation type="journal article" date="2021" name="PeerJ">
        <title>Extensive microbial diversity within the chicken gut microbiome revealed by metagenomics and culture.</title>
        <authorList>
            <person name="Gilroy R."/>
            <person name="Ravi A."/>
            <person name="Getino M."/>
            <person name="Pursley I."/>
            <person name="Horton D.L."/>
            <person name="Alikhan N.F."/>
            <person name="Baker D."/>
            <person name="Gharbi K."/>
            <person name="Hall N."/>
            <person name="Watson M."/>
            <person name="Adriaenssens E.M."/>
            <person name="Foster-Nyarko E."/>
            <person name="Jarju S."/>
            <person name="Secka A."/>
            <person name="Antonio M."/>
            <person name="Oren A."/>
            <person name="Chaudhuri R.R."/>
            <person name="La Ragione R."/>
            <person name="Hildebrand F."/>
            <person name="Pallen M.J."/>
        </authorList>
    </citation>
    <scope>NUCLEOTIDE SEQUENCE</scope>
    <source>
        <strain evidence="6">17073</strain>
    </source>
</reference>
<evidence type="ECO:0000256" key="3">
    <source>
        <dbReference type="ARBA" id="ARBA00022759"/>
    </source>
</evidence>
<evidence type="ECO:0000256" key="4">
    <source>
        <dbReference type="ARBA" id="ARBA00022801"/>
    </source>
</evidence>
<evidence type="ECO:0000313" key="6">
    <source>
        <dbReference type="EMBL" id="HIU39439.1"/>
    </source>
</evidence>
<dbReference type="GO" id="GO:0004526">
    <property type="term" value="F:ribonuclease P activity"/>
    <property type="evidence" value="ECO:0007669"/>
    <property type="project" value="InterPro"/>
</dbReference>
<keyword evidence="2" id="KW-0540">Nuclease</keyword>
<dbReference type="InterPro" id="IPR000100">
    <property type="entry name" value="RNase_P"/>
</dbReference>
<sequence>MPNFKLHKSEKLCGRTAIDKLFASGTSVTAYPLRAVFCTTNRACGAPAQFLVSVPKKKIKKAVGRVLLRRRIREAYRLNRDLIKATLSETETKIDIAFIYLSDKPAEYETISNKMRALLSGISDRIAAIEAERGNE</sequence>
<dbReference type="EMBL" id="DVMS01000200">
    <property type="protein sequence ID" value="HIU39439.1"/>
    <property type="molecule type" value="Genomic_DNA"/>
</dbReference>
<keyword evidence="4" id="KW-0378">Hydrolase</keyword>
<dbReference type="InterPro" id="IPR014721">
    <property type="entry name" value="Ribsml_uS5_D2-typ_fold_subgr"/>
</dbReference>
<evidence type="ECO:0000256" key="1">
    <source>
        <dbReference type="ARBA" id="ARBA00022694"/>
    </source>
</evidence>
<keyword evidence="3" id="KW-0255">Endonuclease</keyword>
<dbReference type="GO" id="GO:0000049">
    <property type="term" value="F:tRNA binding"/>
    <property type="evidence" value="ECO:0007669"/>
    <property type="project" value="InterPro"/>
</dbReference>
<dbReference type="Pfam" id="PF00825">
    <property type="entry name" value="Ribonuclease_P"/>
    <property type="match status" value="1"/>
</dbReference>